<protein>
    <submittedName>
        <fullName evidence="2">Uncharacterized conserved protein YdhG, YjbR/CyaY-like superfamily, DUF1801 family</fullName>
    </submittedName>
</protein>
<proteinExistence type="predicted"/>
<keyword evidence="3" id="KW-1185">Reference proteome</keyword>
<dbReference type="SUPFAM" id="SSF159888">
    <property type="entry name" value="YdhG-like"/>
    <property type="match status" value="1"/>
</dbReference>
<organism evidence="2 3">
    <name type="scientific">Salimicrobium album</name>
    <dbReference type="NCBI Taxonomy" id="50717"/>
    <lineage>
        <taxon>Bacteria</taxon>
        <taxon>Bacillati</taxon>
        <taxon>Bacillota</taxon>
        <taxon>Bacilli</taxon>
        <taxon>Bacillales</taxon>
        <taxon>Bacillaceae</taxon>
        <taxon>Salimicrobium</taxon>
    </lineage>
</organism>
<gene>
    <name evidence="2" type="ORF">SAMN04488081_2014</name>
</gene>
<accession>A0A1H3H0Y3</accession>
<dbReference type="EMBL" id="FNOS01000005">
    <property type="protein sequence ID" value="SDY08990.1"/>
    <property type="molecule type" value="Genomic_DNA"/>
</dbReference>
<evidence type="ECO:0000259" key="1">
    <source>
        <dbReference type="Pfam" id="PF08818"/>
    </source>
</evidence>
<feature type="domain" description="YdhG-like" evidence="1">
    <location>
        <begin position="20"/>
        <end position="115"/>
    </location>
</feature>
<reference evidence="2 3" key="1">
    <citation type="submission" date="2016-10" db="EMBL/GenBank/DDBJ databases">
        <authorList>
            <person name="Varghese N."/>
            <person name="Submissions S."/>
        </authorList>
    </citation>
    <scope>NUCLEOTIDE SEQUENCE [LARGE SCALE GENOMIC DNA]</scope>
    <source>
        <strain evidence="2 3">DSM 20748</strain>
    </source>
</reference>
<evidence type="ECO:0000313" key="3">
    <source>
        <dbReference type="Proteomes" id="UP000198647"/>
    </source>
</evidence>
<dbReference type="RefSeq" id="WP_093107516.1">
    <property type="nucleotide sequence ID" value="NZ_FNOS01000005.1"/>
</dbReference>
<comment type="caution">
    <text evidence="2">The sequence shown here is derived from an EMBL/GenBank/DDBJ whole genome shotgun (WGS) entry which is preliminary data.</text>
</comment>
<sequence>MQYDVETPEDYYKAMEEDWRKEKLLKVREYILTHGPELKEGIQYKMLSFGSESSVVFHLNAQKSYVSLYVGDIKKITGAATQSLKGLDYGKGCIRIKKSVDLNESGLEEFVRATIEAWRKGEDVSC</sequence>
<dbReference type="InterPro" id="IPR014922">
    <property type="entry name" value="YdhG-like"/>
</dbReference>
<dbReference type="Gene3D" id="3.90.1150.200">
    <property type="match status" value="1"/>
</dbReference>
<dbReference type="Proteomes" id="UP000198647">
    <property type="component" value="Unassembled WGS sequence"/>
</dbReference>
<dbReference type="Pfam" id="PF08818">
    <property type="entry name" value="DUF1801"/>
    <property type="match status" value="1"/>
</dbReference>
<name>A0A1H3H0Y3_9BACI</name>
<evidence type="ECO:0000313" key="2">
    <source>
        <dbReference type="EMBL" id="SDY08990.1"/>
    </source>
</evidence>